<gene>
    <name evidence="12" type="ORF">C7381_101219</name>
</gene>
<dbReference type="FunFam" id="3.40.50.300:FF:000221">
    <property type="entry name" value="Multidrug ABC transporter ATP-binding protein"/>
    <property type="match status" value="1"/>
</dbReference>
<dbReference type="Pfam" id="PF00664">
    <property type="entry name" value="ABC_membrane"/>
    <property type="match status" value="1"/>
</dbReference>
<dbReference type="CDD" id="cd07346">
    <property type="entry name" value="ABC_6TM_exporters"/>
    <property type="match status" value="1"/>
</dbReference>
<dbReference type="InterPro" id="IPR003439">
    <property type="entry name" value="ABC_transporter-like_ATP-bd"/>
</dbReference>
<evidence type="ECO:0000256" key="4">
    <source>
        <dbReference type="ARBA" id="ARBA00022692"/>
    </source>
</evidence>
<dbReference type="GO" id="GO:0015421">
    <property type="term" value="F:ABC-type oligopeptide transporter activity"/>
    <property type="evidence" value="ECO:0007669"/>
    <property type="project" value="TreeGrafter"/>
</dbReference>
<reference evidence="12 13" key="1">
    <citation type="submission" date="2018-04" db="EMBL/GenBank/DDBJ databases">
        <title>Genomic Encyclopedia of Type Strains, Phase IV (KMG-IV): sequencing the most valuable type-strain genomes for metagenomic binning, comparative biology and taxonomic classification.</title>
        <authorList>
            <person name="Goeker M."/>
        </authorList>
    </citation>
    <scope>NUCLEOTIDE SEQUENCE [LARGE SCALE GENOMIC DNA]</scope>
    <source>
        <strain evidence="12 13">DSM 20705</strain>
    </source>
</reference>
<feature type="domain" description="ABC transmembrane type-1" evidence="11">
    <location>
        <begin position="14"/>
        <end position="295"/>
    </location>
</feature>
<feature type="transmembrane region" description="Helical" evidence="9">
    <location>
        <begin position="127"/>
        <end position="148"/>
    </location>
</feature>
<dbReference type="Gene3D" id="1.20.1560.10">
    <property type="entry name" value="ABC transporter type 1, transmembrane domain"/>
    <property type="match status" value="1"/>
</dbReference>
<dbReference type="GO" id="GO:0016887">
    <property type="term" value="F:ATP hydrolysis activity"/>
    <property type="evidence" value="ECO:0007669"/>
    <property type="project" value="InterPro"/>
</dbReference>
<evidence type="ECO:0000259" key="11">
    <source>
        <dbReference type="PROSITE" id="PS50929"/>
    </source>
</evidence>
<dbReference type="SUPFAM" id="SSF90123">
    <property type="entry name" value="ABC transporter transmembrane region"/>
    <property type="match status" value="1"/>
</dbReference>
<dbReference type="InterPro" id="IPR036640">
    <property type="entry name" value="ABC1_TM_sf"/>
</dbReference>
<dbReference type="EMBL" id="QEKV01000001">
    <property type="protein sequence ID" value="PVY95693.1"/>
    <property type="molecule type" value="Genomic_DNA"/>
</dbReference>
<dbReference type="PROSITE" id="PS50893">
    <property type="entry name" value="ABC_TRANSPORTER_2"/>
    <property type="match status" value="1"/>
</dbReference>
<dbReference type="InterPro" id="IPR039421">
    <property type="entry name" value="Type_1_exporter"/>
</dbReference>
<keyword evidence="3" id="KW-1003">Cell membrane</keyword>
<sequence>MEVLKKHIGQILSSVIIAVIGVFCSVVPYFALAKITQNIAISNTDLEFYIRPILLILGGLIGSVIFHEISTLISHNLAFRIIEDERKKLVRKINRLSMGEIEKRSSGEWTQFMVETLNKIEQPIAHVIPEVIANLIIPIALVVIIFIMDWRIGIANLITLPLGVLFSILMMGGYEEKSRNYQEAAKNMNTTAVEYIRGIQVIKAFNKSASSYGKFVDAVNSNRDSMLNWYLSVCFYMTAAMEVLPSTLLFVLPTSLYLYMNGSIEVGNLIMCVLLSYACYKPLIKAMSHMDTMANVRVVIDEIKNVMELPELERGNGEEKIRSYDINFENVCFAYNDKKKVFDNLSFSAKENKLTAIVGYSGGGKSTIAKLIAGYWNINKGKISVGNVNLKDVSLEKNMELVTYVSQENYLFRKSIIDNMRMANQNASIEEIKDACKKASCHDFIMSLPNGYETIIGESGSNLSGGERQRLTIARALLKDSPIVLLDEATAYSDPDNEAEIQKSIDALVENKTVIMIAHRLSTIIGADKIIVLNNGEIEAEGTHKELLGKSETYAKMWKSHISLSNDRGE</sequence>
<dbReference type="Gene3D" id="3.40.50.300">
    <property type="entry name" value="P-loop containing nucleotide triphosphate hydrolases"/>
    <property type="match status" value="1"/>
</dbReference>
<evidence type="ECO:0000256" key="6">
    <source>
        <dbReference type="ARBA" id="ARBA00022840"/>
    </source>
</evidence>
<comment type="subcellular location">
    <subcellularLocation>
        <location evidence="1">Cell membrane</location>
        <topology evidence="1">Multi-pass membrane protein</topology>
    </subcellularLocation>
</comment>
<dbReference type="InterPro" id="IPR017871">
    <property type="entry name" value="ABC_transporter-like_CS"/>
</dbReference>
<dbReference type="SMART" id="SM00382">
    <property type="entry name" value="AAA"/>
    <property type="match status" value="1"/>
</dbReference>
<evidence type="ECO:0000256" key="1">
    <source>
        <dbReference type="ARBA" id="ARBA00004651"/>
    </source>
</evidence>
<feature type="domain" description="ABC transporter" evidence="10">
    <location>
        <begin position="326"/>
        <end position="560"/>
    </location>
</feature>
<name>A0A2U1E6X5_9FIRM</name>
<dbReference type="SUPFAM" id="SSF52540">
    <property type="entry name" value="P-loop containing nucleoside triphosphate hydrolases"/>
    <property type="match status" value="1"/>
</dbReference>
<dbReference type="GO" id="GO:0005524">
    <property type="term" value="F:ATP binding"/>
    <property type="evidence" value="ECO:0007669"/>
    <property type="project" value="UniProtKB-KW"/>
</dbReference>
<comment type="caution">
    <text evidence="12">The sequence shown here is derived from an EMBL/GenBank/DDBJ whole genome shotgun (WGS) entry which is preliminary data.</text>
</comment>
<dbReference type="GeneID" id="58554394"/>
<keyword evidence="13" id="KW-1185">Reference proteome</keyword>
<dbReference type="PROSITE" id="PS00211">
    <property type="entry name" value="ABC_TRANSPORTER_1"/>
    <property type="match status" value="1"/>
</dbReference>
<dbReference type="InterPro" id="IPR003593">
    <property type="entry name" value="AAA+_ATPase"/>
</dbReference>
<dbReference type="InterPro" id="IPR011527">
    <property type="entry name" value="ABC1_TM_dom"/>
</dbReference>
<dbReference type="PANTHER" id="PTHR43394">
    <property type="entry name" value="ATP-DEPENDENT PERMEASE MDL1, MITOCHONDRIAL"/>
    <property type="match status" value="1"/>
</dbReference>
<keyword evidence="6 12" id="KW-0067">ATP-binding</keyword>
<evidence type="ECO:0000313" key="13">
    <source>
        <dbReference type="Proteomes" id="UP000245793"/>
    </source>
</evidence>
<dbReference type="PANTHER" id="PTHR43394:SF1">
    <property type="entry name" value="ATP-BINDING CASSETTE SUB-FAMILY B MEMBER 10, MITOCHONDRIAL"/>
    <property type="match status" value="1"/>
</dbReference>
<keyword evidence="7 9" id="KW-1133">Transmembrane helix</keyword>
<dbReference type="RefSeq" id="WP_007891092.1">
    <property type="nucleotide sequence ID" value="NZ_QEKV01000001.1"/>
</dbReference>
<feature type="transmembrane region" description="Helical" evidence="9">
    <location>
        <begin position="258"/>
        <end position="280"/>
    </location>
</feature>
<dbReference type="GO" id="GO:0005886">
    <property type="term" value="C:plasma membrane"/>
    <property type="evidence" value="ECO:0007669"/>
    <property type="project" value="UniProtKB-SubCell"/>
</dbReference>
<dbReference type="Proteomes" id="UP000245793">
    <property type="component" value="Unassembled WGS sequence"/>
</dbReference>
<organism evidence="12 13">
    <name type="scientific">Ezakiella coagulans</name>
    <dbReference type="NCBI Taxonomy" id="46507"/>
    <lineage>
        <taxon>Bacteria</taxon>
        <taxon>Bacillati</taxon>
        <taxon>Bacillota</taxon>
        <taxon>Tissierellia</taxon>
        <taxon>Ezakiella</taxon>
    </lineage>
</organism>
<feature type="transmembrane region" description="Helical" evidence="9">
    <location>
        <begin position="154"/>
        <end position="174"/>
    </location>
</feature>
<evidence type="ECO:0000259" key="10">
    <source>
        <dbReference type="PROSITE" id="PS50893"/>
    </source>
</evidence>
<feature type="transmembrane region" description="Helical" evidence="9">
    <location>
        <begin position="229"/>
        <end position="252"/>
    </location>
</feature>
<evidence type="ECO:0000256" key="5">
    <source>
        <dbReference type="ARBA" id="ARBA00022741"/>
    </source>
</evidence>
<evidence type="ECO:0000256" key="8">
    <source>
        <dbReference type="ARBA" id="ARBA00023136"/>
    </source>
</evidence>
<dbReference type="PROSITE" id="PS50929">
    <property type="entry name" value="ABC_TM1F"/>
    <property type="match status" value="1"/>
</dbReference>
<keyword evidence="8 9" id="KW-0472">Membrane</keyword>
<feature type="transmembrane region" description="Helical" evidence="9">
    <location>
        <begin position="53"/>
        <end position="79"/>
    </location>
</feature>
<evidence type="ECO:0000256" key="7">
    <source>
        <dbReference type="ARBA" id="ARBA00022989"/>
    </source>
</evidence>
<keyword evidence="2" id="KW-0813">Transport</keyword>
<feature type="transmembrane region" description="Helical" evidence="9">
    <location>
        <begin position="12"/>
        <end position="33"/>
    </location>
</feature>
<accession>A0A2U1E6X5</accession>
<dbReference type="InterPro" id="IPR027417">
    <property type="entry name" value="P-loop_NTPase"/>
</dbReference>
<evidence type="ECO:0000313" key="12">
    <source>
        <dbReference type="EMBL" id="PVY95693.1"/>
    </source>
</evidence>
<evidence type="ECO:0000256" key="9">
    <source>
        <dbReference type="SAM" id="Phobius"/>
    </source>
</evidence>
<dbReference type="AlphaFoldDB" id="A0A2U1E6X5"/>
<keyword evidence="4 9" id="KW-0812">Transmembrane</keyword>
<keyword evidence="5" id="KW-0547">Nucleotide-binding</keyword>
<evidence type="ECO:0000256" key="3">
    <source>
        <dbReference type="ARBA" id="ARBA00022475"/>
    </source>
</evidence>
<evidence type="ECO:0000256" key="2">
    <source>
        <dbReference type="ARBA" id="ARBA00022448"/>
    </source>
</evidence>
<protein>
    <submittedName>
        <fullName evidence="12">ATP-binding cassette subfamily B protein</fullName>
    </submittedName>
</protein>
<proteinExistence type="predicted"/>
<dbReference type="Pfam" id="PF00005">
    <property type="entry name" value="ABC_tran"/>
    <property type="match status" value="1"/>
</dbReference>